<evidence type="ECO:0000256" key="1">
    <source>
        <dbReference type="ARBA" id="ARBA00023015"/>
    </source>
</evidence>
<dbReference type="InterPro" id="IPR036390">
    <property type="entry name" value="WH_DNA-bd_sf"/>
</dbReference>
<dbReference type="PROSITE" id="PS50949">
    <property type="entry name" value="HTH_GNTR"/>
    <property type="match status" value="1"/>
</dbReference>
<evidence type="ECO:0000313" key="6">
    <source>
        <dbReference type="EMBL" id="TMI70204.1"/>
    </source>
</evidence>
<dbReference type="Proteomes" id="UP000318834">
    <property type="component" value="Unassembled WGS sequence"/>
</dbReference>
<dbReference type="InterPro" id="IPR036388">
    <property type="entry name" value="WH-like_DNA-bd_sf"/>
</dbReference>
<keyword evidence="1" id="KW-0805">Transcription regulation</keyword>
<comment type="caution">
    <text evidence="6">The sequence shown here is derived from an EMBL/GenBank/DDBJ whole genome shotgun (WGS) entry which is preliminary data.</text>
</comment>
<dbReference type="SUPFAM" id="SSF46785">
    <property type="entry name" value="Winged helix' DNA-binding domain"/>
    <property type="match status" value="1"/>
</dbReference>
<sequence length="397" mass="43025">MTSTSCWSIRASSPRVFLHSGTNAVQFRAAPGLPCCHRHGTRAAARGLTAQPGADNIVLVCPMRGRTIEPVPLRVQRDGPLPIAEQIAEQLMTLLRSGRLRAGQRLPPVRVLAGFLRVNRNTVGKVYAALERGGYLLTTPGRGTYVSASLPRRGEDTLAPLIDRLLDEAAAHGVGEAELHALVVGRAAQRARGDRPRVGFVECNTSDLVYFSRQLAARLRVPLVPVLLSDLPRAASTLDLVATTMFHVEEVRRLLPRHEVVGLMAMPELSTLEVVAQLPSAAKVALVCATEEGVRSKERSIYAVGIHRPKLMTATLQQEGKLSDVLRRADVVLASPKVLERISGRIPPKAKAIAFASVLNEGAVGLLEGRIRAWRPSPHTRRAETSRRGARRVGQPA</sequence>
<evidence type="ECO:0000256" key="4">
    <source>
        <dbReference type="SAM" id="MobiDB-lite"/>
    </source>
</evidence>
<reference evidence="6 7" key="1">
    <citation type="journal article" date="2019" name="Nat. Microbiol.">
        <title>Mediterranean grassland soil C-N compound turnover is dependent on rainfall and depth, and is mediated by genomically divergent microorganisms.</title>
        <authorList>
            <person name="Diamond S."/>
            <person name="Andeer P.F."/>
            <person name="Li Z."/>
            <person name="Crits-Christoph A."/>
            <person name="Burstein D."/>
            <person name="Anantharaman K."/>
            <person name="Lane K.R."/>
            <person name="Thomas B.C."/>
            <person name="Pan C."/>
            <person name="Northen T.R."/>
            <person name="Banfield J.F."/>
        </authorList>
    </citation>
    <scope>NUCLEOTIDE SEQUENCE [LARGE SCALE GENOMIC DNA]</scope>
    <source>
        <strain evidence="6">NP_8</strain>
    </source>
</reference>
<dbReference type="Gene3D" id="1.10.10.10">
    <property type="entry name" value="Winged helix-like DNA-binding domain superfamily/Winged helix DNA-binding domain"/>
    <property type="match status" value="1"/>
</dbReference>
<evidence type="ECO:0000256" key="2">
    <source>
        <dbReference type="ARBA" id="ARBA00023125"/>
    </source>
</evidence>
<feature type="domain" description="HTH gntR-type" evidence="5">
    <location>
        <begin position="81"/>
        <end position="149"/>
    </location>
</feature>
<dbReference type="GO" id="GO:0003700">
    <property type="term" value="F:DNA-binding transcription factor activity"/>
    <property type="evidence" value="ECO:0007669"/>
    <property type="project" value="InterPro"/>
</dbReference>
<evidence type="ECO:0000259" key="5">
    <source>
        <dbReference type="PROSITE" id="PS50949"/>
    </source>
</evidence>
<evidence type="ECO:0000313" key="7">
    <source>
        <dbReference type="Proteomes" id="UP000318834"/>
    </source>
</evidence>
<keyword evidence="2" id="KW-0238">DNA-binding</keyword>
<dbReference type="PANTHER" id="PTHR38445">
    <property type="entry name" value="HTH-TYPE TRANSCRIPTIONAL REPRESSOR YTRA"/>
    <property type="match status" value="1"/>
</dbReference>
<evidence type="ECO:0000256" key="3">
    <source>
        <dbReference type="ARBA" id="ARBA00023163"/>
    </source>
</evidence>
<gene>
    <name evidence="6" type="ORF">E6H05_14045</name>
</gene>
<dbReference type="Pfam" id="PF00392">
    <property type="entry name" value="GntR"/>
    <property type="match status" value="1"/>
</dbReference>
<proteinExistence type="predicted"/>
<organism evidence="6 7">
    <name type="scientific">Candidatus Segetimicrobium genomatis</name>
    <dbReference type="NCBI Taxonomy" id="2569760"/>
    <lineage>
        <taxon>Bacteria</taxon>
        <taxon>Bacillati</taxon>
        <taxon>Candidatus Sysuimicrobiota</taxon>
        <taxon>Candidatus Sysuimicrobiia</taxon>
        <taxon>Candidatus Sysuimicrobiales</taxon>
        <taxon>Candidatus Segetimicrobiaceae</taxon>
        <taxon>Candidatus Segetimicrobium</taxon>
    </lineage>
</organism>
<dbReference type="InterPro" id="IPR000524">
    <property type="entry name" value="Tscrpt_reg_HTH_GntR"/>
</dbReference>
<dbReference type="SMART" id="SM00345">
    <property type="entry name" value="HTH_GNTR"/>
    <property type="match status" value="1"/>
</dbReference>
<name>A0A537IG72_9BACT</name>
<accession>A0A537IG72</accession>
<dbReference type="EMBL" id="VBAP01000161">
    <property type="protein sequence ID" value="TMI70204.1"/>
    <property type="molecule type" value="Genomic_DNA"/>
</dbReference>
<dbReference type="GO" id="GO:0003677">
    <property type="term" value="F:DNA binding"/>
    <property type="evidence" value="ECO:0007669"/>
    <property type="project" value="UniProtKB-KW"/>
</dbReference>
<protein>
    <submittedName>
        <fullName evidence="6">GntR family transcriptional regulator</fullName>
    </submittedName>
</protein>
<dbReference type="PANTHER" id="PTHR38445:SF9">
    <property type="entry name" value="HTH-TYPE TRANSCRIPTIONAL REPRESSOR YTRA"/>
    <property type="match status" value="1"/>
</dbReference>
<feature type="region of interest" description="Disordered" evidence="4">
    <location>
        <begin position="377"/>
        <end position="397"/>
    </location>
</feature>
<keyword evidence="3" id="KW-0804">Transcription</keyword>
<dbReference type="CDD" id="cd07377">
    <property type="entry name" value="WHTH_GntR"/>
    <property type="match status" value="1"/>
</dbReference>
<dbReference type="AlphaFoldDB" id="A0A537IG72"/>